<accession>A0A940PYB6</accession>
<sequence>MVKAGVPASDWCNGKHTQAQIDAAKANRGGFFSRLFGR</sequence>
<evidence type="ECO:0000313" key="2">
    <source>
        <dbReference type="Proteomes" id="UP000675163"/>
    </source>
</evidence>
<protein>
    <submittedName>
        <fullName evidence="1">Uncharacterized protein</fullName>
    </submittedName>
</protein>
<comment type="caution">
    <text evidence="1">The sequence shown here is derived from an EMBL/GenBank/DDBJ whole genome shotgun (WGS) entry which is preliminary data.</text>
</comment>
<organism evidence="1 2">
    <name type="scientific">Leucobacter exalbidus</name>
    <dbReference type="NCBI Taxonomy" id="662960"/>
    <lineage>
        <taxon>Bacteria</taxon>
        <taxon>Bacillati</taxon>
        <taxon>Actinomycetota</taxon>
        <taxon>Actinomycetes</taxon>
        <taxon>Micrococcales</taxon>
        <taxon>Microbacteriaceae</taxon>
        <taxon>Leucobacter</taxon>
    </lineage>
</organism>
<keyword evidence="2" id="KW-1185">Reference proteome</keyword>
<gene>
    <name evidence="1" type="ORF">JOF28_001613</name>
</gene>
<dbReference type="AlphaFoldDB" id="A0A940PYB6"/>
<evidence type="ECO:0000313" key="1">
    <source>
        <dbReference type="EMBL" id="MBP1326381.1"/>
    </source>
</evidence>
<name>A0A940PYB6_9MICO</name>
<reference evidence="1" key="1">
    <citation type="submission" date="2021-02" db="EMBL/GenBank/DDBJ databases">
        <title>Sequencing the genomes of 1000 actinobacteria strains.</title>
        <authorList>
            <person name="Klenk H.-P."/>
        </authorList>
    </citation>
    <scope>NUCLEOTIDE SEQUENCE</scope>
    <source>
        <strain evidence="1">DSM 22850</strain>
    </source>
</reference>
<dbReference type="Proteomes" id="UP000675163">
    <property type="component" value="Unassembled WGS sequence"/>
</dbReference>
<proteinExistence type="predicted"/>
<dbReference type="EMBL" id="JAFIDA010000001">
    <property type="protein sequence ID" value="MBP1326381.1"/>
    <property type="molecule type" value="Genomic_DNA"/>
</dbReference>